<dbReference type="CDD" id="cd00265">
    <property type="entry name" value="MADS_MEF2_like"/>
    <property type="match status" value="1"/>
</dbReference>
<comment type="subcellular location">
    <subcellularLocation>
        <location evidence="1">Nucleus</location>
    </subcellularLocation>
</comment>
<keyword evidence="10" id="KW-1185">Reference proteome</keyword>
<dbReference type="PROSITE" id="PS50066">
    <property type="entry name" value="MADS_BOX_2"/>
    <property type="match status" value="1"/>
</dbReference>
<protein>
    <recommendedName>
        <fullName evidence="11">MADS-box domain-containing protein</fullName>
    </recommendedName>
</protein>
<dbReference type="InterPro" id="IPR002100">
    <property type="entry name" value="TF_MADSbox"/>
</dbReference>
<sequence>MARGKMEMKKIENKASRQVTYSKRRNGLFKKAKELTVLCDAKVSIIMFSTTEKLHEYISPSITTKQLFDEYQKISGNDLWSSHYERNLKKLKEHKEVNSNLRREIRQRRGESLNDLNLKELHGLEQEIEVAVELIRDRKYRVITNRIEAHKKKSRNAEEVQRFILHELDARNEDPQYGLVDNIAGDYGSLLGCPN</sequence>
<dbReference type="OrthoDB" id="1898716at2759"/>
<evidence type="ECO:0000313" key="10">
    <source>
        <dbReference type="Proteomes" id="UP000327013"/>
    </source>
</evidence>
<dbReference type="Gene3D" id="3.40.1810.10">
    <property type="entry name" value="Transcription factor, MADS-box"/>
    <property type="match status" value="1"/>
</dbReference>
<feature type="coiled-coil region" evidence="6">
    <location>
        <begin position="84"/>
        <end position="111"/>
    </location>
</feature>
<proteinExistence type="predicted"/>
<accession>A0A5N6R976</accession>
<organism evidence="9 10">
    <name type="scientific">Carpinus fangiana</name>
    <dbReference type="NCBI Taxonomy" id="176857"/>
    <lineage>
        <taxon>Eukaryota</taxon>
        <taxon>Viridiplantae</taxon>
        <taxon>Streptophyta</taxon>
        <taxon>Embryophyta</taxon>
        <taxon>Tracheophyta</taxon>
        <taxon>Spermatophyta</taxon>
        <taxon>Magnoliopsida</taxon>
        <taxon>eudicotyledons</taxon>
        <taxon>Gunneridae</taxon>
        <taxon>Pentapetalae</taxon>
        <taxon>rosids</taxon>
        <taxon>fabids</taxon>
        <taxon>Fagales</taxon>
        <taxon>Betulaceae</taxon>
        <taxon>Carpinus</taxon>
    </lineage>
</organism>
<dbReference type="GO" id="GO:0000977">
    <property type="term" value="F:RNA polymerase II transcription regulatory region sequence-specific DNA binding"/>
    <property type="evidence" value="ECO:0007669"/>
    <property type="project" value="InterPro"/>
</dbReference>
<evidence type="ECO:0000259" key="8">
    <source>
        <dbReference type="PROSITE" id="PS51297"/>
    </source>
</evidence>
<dbReference type="GO" id="GO:0045944">
    <property type="term" value="P:positive regulation of transcription by RNA polymerase II"/>
    <property type="evidence" value="ECO:0007669"/>
    <property type="project" value="InterPro"/>
</dbReference>
<dbReference type="GO" id="GO:0005634">
    <property type="term" value="C:nucleus"/>
    <property type="evidence" value="ECO:0007669"/>
    <property type="project" value="UniProtKB-SubCell"/>
</dbReference>
<evidence type="ECO:0000256" key="5">
    <source>
        <dbReference type="ARBA" id="ARBA00023242"/>
    </source>
</evidence>
<dbReference type="InterPro" id="IPR033896">
    <property type="entry name" value="MEF2-like_N"/>
</dbReference>
<dbReference type="AlphaFoldDB" id="A0A5N6R976"/>
<keyword evidence="3" id="KW-0238">DNA-binding</keyword>
<dbReference type="InterPro" id="IPR036879">
    <property type="entry name" value="TF_MADSbox_sf"/>
</dbReference>
<dbReference type="InterPro" id="IPR050142">
    <property type="entry name" value="MADS-box/MEF2_TF"/>
</dbReference>
<evidence type="ECO:0000256" key="1">
    <source>
        <dbReference type="ARBA" id="ARBA00004123"/>
    </source>
</evidence>
<dbReference type="GO" id="GO:0003700">
    <property type="term" value="F:DNA-binding transcription factor activity"/>
    <property type="evidence" value="ECO:0007669"/>
    <property type="project" value="InterPro"/>
</dbReference>
<keyword evidence="5" id="KW-0539">Nucleus</keyword>
<feature type="domain" description="K-box" evidence="8">
    <location>
        <begin position="84"/>
        <end position="174"/>
    </location>
</feature>
<evidence type="ECO:0000256" key="4">
    <source>
        <dbReference type="ARBA" id="ARBA00023163"/>
    </source>
</evidence>
<evidence type="ECO:0008006" key="11">
    <source>
        <dbReference type="Google" id="ProtNLM"/>
    </source>
</evidence>
<keyword evidence="2" id="KW-0805">Transcription regulation</keyword>
<dbReference type="GO" id="GO:0046983">
    <property type="term" value="F:protein dimerization activity"/>
    <property type="evidence" value="ECO:0007669"/>
    <property type="project" value="InterPro"/>
</dbReference>
<evidence type="ECO:0000256" key="3">
    <source>
        <dbReference type="ARBA" id="ARBA00023125"/>
    </source>
</evidence>
<dbReference type="Pfam" id="PF00319">
    <property type="entry name" value="SRF-TF"/>
    <property type="match status" value="1"/>
</dbReference>
<evidence type="ECO:0000313" key="9">
    <source>
        <dbReference type="EMBL" id="KAE8057191.1"/>
    </source>
</evidence>
<dbReference type="InterPro" id="IPR002487">
    <property type="entry name" value="TF_Kbox"/>
</dbReference>
<reference evidence="9 10" key="1">
    <citation type="submission" date="2019-06" db="EMBL/GenBank/DDBJ databases">
        <title>A chromosomal-level reference genome of Carpinus fangiana (Coryloideae, Betulaceae).</title>
        <authorList>
            <person name="Yang X."/>
            <person name="Wang Z."/>
            <person name="Zhang L."/>
            <person name="Hao G."/>
            <person name="Liu J."/>
            <person name="Yang Y."/>
        </authorList>
    </citation>
    <scope>NUCLEOTIDE SEQUENCE [LARGE SCALE GENOMIC DNA]</scope>
    <source>
        <strain evidence="9">Cfa_2016G</strain>
        <tissue evidence="9">Leaf</tissue>
    </source>
</reference>
<dbReference type="SMART" id="SM00432">
    <property type="entry name" value="MADS"/>
    <property type="match status" value="1"/>
</dbReference>
<evidence type="ECO:0000259" key="7">
    <source>
        <dbReference type="PROSITE" id="PS50066"/>
    </source>
</evidence>
<dbReference type="SUPFAM" id="SSF55455">
    <property type="entry name" value="SRF-like"/>
    <property type="match status" value="1"/>
</dbReference>
<gene>
    <name evidence="9" type="ORF">FH972_013900</name>
</gene>
<keyword evidence="4" id="KW-0804">Transcription</keyword>
<dbReference type="PROSITE" id="PS00350">
    <property type="entry name" value="MADS_BOX_1"/>
    <property type="match status" value="1"/>
</dbReference>
<evidence type="ECO:0000256" key="2">
    <source>
        <dbReference type="ARBA" id="ARBA00023015"/>
    </source>
</evidence>
<feature type="domain" description="MADS-box" evidence="7">
    <location>
        <begin position="1"/>
        <end position="61"/>
    </location>
</feature>
<name>A0A5N6R976_9ROSI</name>
<dbReference type="Proteomes" id="UP000327013">
    <property type="component" value="Chromosome 5"/>
</dbReference>
<dbReference type="EMBL" id="CM017325">
    <property type="protein sequence ID" value="KAE8057191.1"/>
    <property type="molecule type" value="Genomic_DNA"/>
</dbReference>
<dbReference type="PANTHER" id="PTHR48019">
    <property type="entry name" value="SERUM RESPONSE FACTOR HOMOLOG"/>
    <property type="match status" value="1"/>
</dbReference>
<dbReference type="PRINTS" id="PR00404">
    <property type="entry name" value="MADSDOMAIN"/>
</dbReference>
<dbReference type="Pfam" id="PF01486">
    <property type="entry name" value="K-box"/>
    <property type="match status" value="1"/>
</dbReference>
<dbReference type="PROSITE" id="PS51297">
    <property type="entry name" value="K_BOX"/>
    <property type="match status" value="1"/>
</dbReference>
<keyword evidence="6" id="KW-0175">Coiled coil</keyword>
<evidence type="ECO:0000256" key="6">
    <source>
        <dbReference type="SAM" id="Coils"/>
    </source>
</evidence>